<reference evidence="1 2" key="2">
    <citation type="submission" date="2010-03" db="EMBL/GenBank/DDBJ databases">
        <authorList>
            <person name="Pajon A."/>
        </authorList>
    </citation>
    <scope>NUCLEOTIDE SEQUENCE [LARGE SCALE GENOMIC DNA]</scope>
    <source>
        <strain evidence="1 2">XB6B4</strain>
    </source>
</reference>
<dbReference type="AlphaFoldDB" id="D4L2A6"/>
<evidence type="ECO:0000313" key="1">
    <source>
        <dbReference type="EMBL" id="CBL13746.1"/>
    </source>
</evidence>
<reference evidence="1 2" key="1">
    <citation type="submission" date="2010-03" db="EMBL/GenBank/DDBJ databases">
        <title>The genome sequence of Roseburia intestinalis XB6B4.</title>
        <authorList>
            <consortium name="metaHIT consortium -- http://www.metahit.eu/"/>
            <person name="Pajon A."/>
            <person name="Turner K."/>
            <person name="Parkhill J."/>
            <person name="Bernalier A."/>
        </authorList>
    </citation>
    <scope>NUCLEOTIDE SEQUENCE [LARGE SCALE GENOMIC DNA]</scope>
    <source>
        <strain evidence="1 2">XB6B4</strain>
    </source>
</reference>
<accession>D4L2A6</accession>
<sequence length="45" mass="4967">MNKKALRVGSHCVRDELCRGGDPPQAVNPVEQDSFFPLKKKGTVI</sequence>
<dbReference type="EMBL" id="FP929050">
    <property type="protein sequence ID" value="CBL13746.1"/>
    <property type="molecule type" value="Genomic_DNA"/>
</dbReference>
<dbReference type="Proteomes" id="UP000008953">
    <property type="component" value="Chromosome"/>
</dbReference>
<evidence type="ECO:0000313" key="2">
    <source>
        <dbReference type="Proteomes" id="UP000008953"/>
    </source>
</evidence>
<proteinExistence type="predicted"/>
<organism evidence="1 2">
    <name type="scientific">Roseburia intestinalis XB6B4</name>
    <dbReference type="NCBI Taxonomy" id="718255"/>
    <lineage>
        <taxon>Bacteria</taxon>
        <taxon>Bacillati</taxon>
        <taxon>Bacillota</taxon>
        <taxon>Clostridia</taxon>
        <taxon>Lachnospirales</taxon>
        <taxon>Lachnospiraceae</taxon>
        <taxon>Roseburia</taxon>
    </lineage>
</organism>
<dbReference type="HOGENOM" id="CLU_3204790_0_0_9"/>
<dbReference type="KEGG" id="rix:RO1_34640"/>
<gene>
    <name evidence="1" type="ORF">RO1_34640</name>
</gene>
<name>D4L2A6_9FIRM</name>
<protein>
    <submittedName>
        <fullName evidence="1">Uncharacterized protein</fullName>
    </submittedName>
</protein>